<evidence type="ECO:0008006" key="4">
    <source>
        <dbReference type="Google" id="ProtNLM"/>
    </source>
</evidence>
<proteinExistence type="predicted"/>
<dbReference type="AlphaFoldDB" id="A0A4Z2GDS8"/>
<organism evidence="2 3">
    <name type="scientific">Liparis tanakae</name>
    <name type="common">Tanaka's snailfish</name>
    <dbReference type="NCBI Taxonomy" id="230148"/>
    <lineage>
        <taxon>Eukaryota</taxon>
        <taxon>Metazoa</taxon>
        <taxon>Chordata</taxon>
        <taxon>Craniata</taxon>
        <taxon>Vertebrata</taxon>
        <taxon>Euteleostomi</taxon>
        <taxon>Actinopterygii</taxon>
        <taxon>Neopterygii</taxon>
        <taxon>Teleostei</taxon>
        <taxon>Neoteleostei</taxon>
        <taxon>Acanthomorphata</taxon>
        <taxon>Eupercaria</taxon>
        <taxon>Perciformes</taxon>
        <taxon>Cottioidei</taxon>
        <taxon>Cottales</taxon>
        <taxon>Liparidae</taxon>
        <taxon>Liparis</taxon>
    </lineage>
</organism>
<protein>
    <recommendedName>
        <fullName evidence="4">Secreted protein</fullName>
    </recommendedName>
</protein>
<dbReference type="Proteomes" id="UP000314294">
    <property type="component" value="Unassembled WGS sequence"/>
</dbReference>
<name>A0A4Z2GDS8_9TELE</name>
<keyword evidence="3" id="KW-1185">Reference proteome</keyword>
<accession>A0A4Z2GDS8</accession>
<feature type="signal peptide" evidence="1">
    <location>
        <begin position="1"/>
        <end position="16"/>
    </location>
</feature>
<sequence length="91" mass="9519">MKLLHVPAVLLAAGAAEEAEEAFLAAAARGVAGTTAAFGTAAAFGNRGRFSVSGIWKSKRTTQDSLVQQLVYVLLFSCNTTFADSPVNETR</sequence>
<gene>
    <name evidence="2" type="ORF">EYF80_038439</name>
</gene>
<comment type="caution">
    <text evidence="2">The sequence shown here is derived from an EMBL/GenBank/DDBJ whole genome shotgun (WGS) entry which is preliminary data.</text>
</comment>
<evidence type="ECO:0000256" key="1">
    <source>
        <dbReference type="SAM" id="SignalP"/>
    </source>
</evidence>
<evidence type="ECO:0000313" key="2">
    <source>
        <dbReference type="EMBL" id="TNN51341.1"/>
    </source>
</evidence>
<evidence type="ECO:0000313" key="3">
    <source>
        <dbReference type="Proteomes" id="UP000314294"/>
    </source>
</evidence>
<feature type="chain" id="PRO_5021270160" description="Secreted protein" evidence="1">
    <location>
        <begin position="17"/>
        <end position="91"/>
    </location>
</feature>
<reference evidence="2 3" key="1">
    <citation type="submission" date="2019-03" db="EMBL/GenBank/DDBJ databases">
        <title>First draft genome of Liparis tanakae, snailfish: a comprehensive survey of snailfish specific genes.</title>
        <authorList>
            <person name="Kim W."/>
            <person name="Song I."/>
            <person name="Jeong J.-H."/>
            <person name="Kim D."/>
            <person name="Kim S."/>
            <person name="Ryu S."/>
            <person name="Song J.Y."/>
            <person name="Lee S.K."/>
        </authorList>
    </citation>
    <scope>NUCLEOTIDE SEQUENCE [LARGE SCALE GENOMIC DNA]</scope>
    <source>
        <tissue evidence="2">Muscle</tissue>
    </source>
</reference>
<dbReference type="EMBL" id="SRLO01000585">
    <property type="protein sequence ID" value="TNN51341.1"/>
    <property type="molecule type" value="Genomic_DNA"/>
</dbReference>
<keyword evidence="1" id="KW-0732">Signal</keyword>